<reference evidence="1" key="1">
    <citation type="submission" date="2021-06" db="EMBL/GenBank/DDBJ databases">
        <title>Comparative genomics, transcriptomics and evolutionary studies reveal genomic signatures of adaptation to plant cell wall in hemibiotrophic fungi.</title>
        <authorList>
            <consortium name="DOE Joint Genome Institute"/>
            <person name="Baroncelli R."/>
            <person name="Diaz J.F."/>
            <person name="Benocci T."/>
            <person name="Peng M."/>
            <person name="Battaglia E."/>
            <person name="Haridas S."/>
            <person name="Andreopoulos W."/>
            <person name="Labutti K."/>
            <person name="Pangilinan J."/>
            <person name="Floch G.L."/>
            <person name="Makela M.R."/>
            <person name="Henrissat B."/>
            <person name="Grigoriev I.V."/>
            <person name="Crouch J.A."/>
            <person name="De Vries R.P."/>
            <person name="Sukno S.A."/>
            <person name="Thon M.R."/>
        </authorList>
    </citation>
    <scope>NUCLEOTIDE SEQUENCE</scope>
    <source>
        <strain evidence="1">CBS 193.32</strain>
    </source>
</reference>
<sequence>MRGPVFFSWAPFWCLNPQLNNGADTALTILSTACCGLLVQPQIMPEPLRCHCTKHNETSTRSHGRGSSIRRSSISSYSLFSRFLRPCCIAG</sequence>
<name>A0AAJ0AFZ1_9PEZI</name>
<accession>A0AAJ0AFZ1</accession>
<keyword evidence="2" id="KW-1185">Reference proteome</keyword>
<dbReference type="GeneID" id="85451062"/>
<organism evidence="1 2">
    <name type="scientific">Colletotrichum godetiae</name>
    <dbReference type="NCBI Taxonomy" id="1209918"/>
    <lineage>
        <taxon>Eukaryota</taxon>
        <taxon>Fungi</taxon>
        <taxon>Dikarya</taxon>
        <taxon>Ascomycota</taxon>
        <taxon>Pezizomycotina</taxon>
        <taxon>Sordariomycetes</taxon>
        <taxon>Hypocreomycetidae</taxon>
        <taxon>Glomerellales</taxon>
        <taxon>Glomerellaceae</taxon>
        <taxon>Colletotrichum</taxon>
        <taxon>Colletotrichum acutatum species complex</taxon>
    </lineage>
</organism>
<dbReference type="EMBL" id="JAHMHR010000045">
    <property type="protein sequence ID" value="KAK1671627.1"/>
    <property type="molecule type" value="Genomic_DNA"/>
</dbReference>
<proteinExistence type="predicted"/>
<evidence type="ECO:0000313" key="2">
    <source>
        <dbReference type="Proteomes" id="UP001224890"/>
    </source>
</evidence>
<dbReference type="AlphaFoldDB" id="A0AAJ0AFZ1"/>
<dbReference type="Proteomes" id="UP001224890">
    <property type="component" value="Unassembled WGS sequence"/>
</dbReference>
<evidence type="ECO:0000313" key="1">
    <source>
        <dbReference type="EMBL" id="KAK1671627.1"/>
    </source>
</evidence>
<gene>
    <name evidence="1" type="ORF">BDP55DRAFT_288562</name>
</gene>
<dbReference type="RefSeq" id="XP_060425630.1">
    <property type="nucleotide sequence ID" value="XM_060566536.1"/>
</dbReference>
<protein>
    <submittedName>
        <fullName evidence="1">Uncharacterized protein</fullName>
    </submittedName>
</protein>
<comment type="caution">
    <text evidence="1">The sequence shown here is derived from an EMBL/GenBank/DDBJ whole genome shotgun (WGS) entry which is preliminary data.</text>
</comment>